<dbReference type="PROSITE" id="PS51201">
    <property type="entry name" value="RCK_N"/>
    <property type="match status" value="1"/>
</dbReference>
<dbReference type="InterPro" id="IPR036721">
    <property type="entry name" value="RCK_C_sf"/>
</dbReference>
<sequence>MARREFGVVGLGKFGLSLAKSLMAHGQTVVGVDSDPEKVKAASEVLTQAYQAEAVDKVALEQLGFGELPSVIVSTGHSMEASILITLFLKELGCKSVTVKAMSRDHEKVLIKVGADAVIFPERYAAEQLAAKLAVPGLIDYLPLGTNVILKEIIVEDWAGKTLRELDLTNTIGIQVVAVKRLEEKQFVFVPKADEPLQKGDVLAVIGHGEELLELDS</sequence>
<evidence type="ECO:0000313" key="4">
    <source>
        <dbReference type="Proteomes" id="UP000199581"/>
    </source>
</evidence>
<accession>A0A8G2F7I3</accession>
<dbReference type="RefSeq" id="WP_092191873.1">
    <property type="nucleotide sequence ID" value="NZ_FOTO01000005.1"/>
</dbReference>
<dbReference type="EMBL" id="FOTO01000005">
    <property type="protein sequence ID" value="SFL73641.1"/>
    <property type="molecule type" value="Genomic_DNA"/>
</dbReference>
<feature type="domain" description="RCK N-terminal" evidence="1">
    <location>
        <begin position="3"/>
        <end position="119"/>
    </location>
</feature>
<dbReference type="GO" id="GO:0008324">
    <property type="term" value="F:monoatomic cation transmembrane transporter activity"/>
    <property type="evidence" value="ECO:0007669"/>
    <property type="project" value="InterPro"/>
</dbReference>
<keyword evidence="4" id="KW-1185">Reference proteome</keyword>
<feature type="domain" description="RCK C-terminal" evidence="2">
    <location>
        <begin position="136"/>
        <end position="217"/>
    </location>
</feature>
<protein>
    <submittedName>
        <fullName evidence="3">Trk system potassium uptake protein TrkA</fullName>
    </submittedName>
</protein>
<dbReference type="Gene3D" id="3.30.70.1450">
    <property type="entry name" value="Regulator of K+ conductance, C-terminal domain"/>
    <property type="match status" value="1"/>
</dbReference>
<evidence type="ECO:0000259" key="1">
    <source>
        <dbReference type="PROSITE" id="PS51201"/>
    </source>
</evidence>
<dbReference type="InterPro" id="IPR036291">
    <property type="entry name" value="NAD(P)-bd_dom_sf"/>
</dbReference>
<gene>
    <name evidence="3" type="ORF">SAMN05421830_105221</name>
</gene>
<dbReference type="OrthoDB" id="9776294at2"/>
<dbReference type="InterPro" id="IPR006037">
    <property type="entry name" value="RCK_C"/>
</dbReference>
<organism evidence="3 4">
    <name type="scientific">Desulfomicrobium norvegicum (strain DSM 1741 / NCIMB 8310)</name>
    <name type="common">Desulfovibrio baculatus (strain Norway 4)</name>
    <name type="synonym">Desulfovibrio desulfuricans (strain Norway 4)</name>
    <dbReference type="NCBI Taxonomy" id="52561"/>
    <lineage>
        <taxon>Bacteria</taxon>
        <taxon>Pseudomonadati</taxon>
        <taxon>Thermodesulfobacteriota</taxon>
        <taxon>Desulfovibrionia</taxon>
        <taxon>Desulfovibrionales</taxon>
        <taxon>Desulfomicrobiaceae</taxon>
        <taxon>Desulfomicrobium</taxon>
    </lineage>
</organism>
<dbReference type="PANTHER" id="PTHR43833:SF7">
    <property type="entry name" value="KTR SYSTEM POTASSIUM UPTAKE PROTEIN C"/>
    <property type="match status" value="1"/>
</dbReference>
<comment type="caution">
    <text evidence="3">The sequence shown here is derived from an EMBL/GenBank/DDBJ whole genome shotgun (WGS) entry which is preliminary data.</text>
</comment>
<evidence type="ECO:0000313" key="3">
    <source>
        <dbReference type="EMBL" id="SFL73641.1"/>
    </source>
</evidence>
<dbReference type="Pfam" id="PF02080">
    <property type="entry name" value="TrkA_C"/>
    <property type="match status" value="1"/>
</dbReference>
<dbReference type="GO" id="GO:0006813">
    <property type="term" value="P:potassium ion transport"/>
    <property type="evidence" value="ECO:0007669"/>
    <property type="project" value="InterPro"/>
</dbReference>
<dbReference type="SUPFAM" id="SSF51735">
    <property type="entry name" value="NAD(P)-binding Rossmann-fold domains"/>
    <property type="match status" value="1"/>
</dbReference>
<dbReference type="PROSITE" id="PS51202">
    <property type="entry name" value="RCK_C"/>
    <property type="match status" value="1"/>
</dbReference>
<dbReference type="Gene3D" id="3.40.50.720">
    <property type="entry name" value="NAD(P)-binding Rossmann-like Domain"/>
    <property type="match status" value="1"/>
</dbReference>
<dbReference type="Proteomes" id="UP000199581">
    <property type="component" value="Unassembled WGS sequence"/>
</dbReference>
<evidence type="ECO:0000259" key="2">
    <source>
        <dbReference type="PROSITE" id="PS51202"/>
    </source>
</evidence>
<name>A0A8G2F7I3_DESNO</name>
<dbReference type="InterPro" id="IPR003148">
    <property type="entry name" value="RCK_N"/>
</dbReference>
<reference evidence="3 4" key="1">
    <citation type="submission" date="2016-10" db="EMBL/GenBank/DDBJ databases">
        <authorList>
            <person name="Varghese N."/>
            <person name="Submissions S."/>
        </authorList>
    </citation>
    <scope>NUCLEOTIDE SEQUENCE [LARGE SCALE GENOMIC DNA]</scope>
    <source>
        <strain evidence="3 4">DSM 1741</strain>
    </source>
</reference>
<dbReference type="Pfam" id="PF02254">
    <property type="entry name" value="TrkA_N"/>
    <property type="match status" value="1"/>
</dbReference>
<proteinExistence type="predicted"/>
<dbReference type="AlphaFoldDB" id="A0A8G2F7I3"/>
<dbReference type="InterPro" id="IPR050721">
    <property type="entry name" value="Trk_Ktr_HKT_K-transport"/>
</dbReference>
<dbReference type="PANTHER" id="PTHR43833">
    <property type="entry name" value="POTASSIUM CHANNEL PROTEIN 2-RELATED-RELATED"/>
    <property type="match status" value="1"/>
</dbReference>
<dbReference type="SUPFAM" id="SSF116726">
    <property type="entry name" value="TrkA C-terminal domain-like"/>
    <property type="match status" value="1"/>
</dbReference>